<gene>
    <name evidence="5" type="ORF">D9Q98_006598</name>
</gene>
<proteinExistence type="predicted"/>
<evidence type="ECO:0000256" key="3">
    <source>
        <dbReference type="SAM" id="MobiDB-lite"/>
    </source>
</evidence>
<dbReference type="Pfam" id="PF07967">
    <property type="entry name" value="zf-C3HC"/>
    <property type="match status" value="1"/>
</dbReference>
<name>A0A9D4YV85_CHLVU</name>
<dbReference type="InterPro" id="IPR012935">
    <property type="entry name" value="NuBaID_N"/>
</dbReference>
<organism evidence="5 6">
    <name type="scientific">Chlorella vulgaris</name>
    <name type="common">Green alga</name>
    <dbReference type="NCBI Taxonomy" id="3077"/>
    <lineage>
        <taxon>Eukaryota</taxon>
        <taxon>Viridiplantae</taxon>
        <taxon>Chlorophyta</taxon>
        <taxon>core chlorophytes</taxon>
        <taxon>Trebouxiophyceae</taxon>
        <taxon>Chlorellales</taxon>
        <taxon>Chlorellaceae</taxon>
        <taxon>Chlorella clade</taxon>
        <taxon>Chlorella</taxon>
    </lineage>
</organism>
<feature type="region of interest" description="Disordered" evidence="3">
    <location>
        <begin position="26"/>
        <end position="45"/>
    </location>
</feature>
<evidence type="ECO:0000313" key="6">
    <source>
        <dbReference type="Proteomes" id="UP001055712"/>
    </source>
</evidence>
<dbReference type="EMBL" id="SIDB01000009">
    <property type="protein sequence ID" value="KAI3428218.1"/>
    <property type="molecule type" value="Genomic_DNA"/>
</dbReference>
<dbReference type="PANTHER" id="PTHR15835">
    <property type="entry name" value="NUCLEAR-INTERACTING PARTNER OF ALK"/>
    <property type="match status" value="1"/>
</dbReference>
<comment type="subcellular location">
    <subcellularLocation>
        <location evidence="1">Nucleus</location>
    </subcellularLocation>
</comment>
<dbReference type="Proteomes" id="UP001055712">
    <property type="component" value="Unassembled WGS sequence"/>
</dbReference>
<dbReference type="AlphaFoldDB" id="A0A9D4YV85"/>
<reference evidence="5" key="1">
    <citation type="journal article" date="2019" name="Plant J.">
        <title>Chlorella vulgaris genome assembly and annotation reveals the molecular basis for metabolic acclimation to high light conditions.</title>
        <authorList>
            <person name="Cecchin M."/>
            <person name="Marcolungo L."/>
            <person name="Rossato M."/>
            <person name="Girolomoni L."/>
            <person name="Cosentino E."/>
            <person name="Cuine S."/>
            <person name="Li-Beisson Y."/>
            <person name="Delledonne M."/>
            <person name="Ballottari M."/>
        </authorList>
    </citation>
    <scope>NUCLEOTIDE SEQUENCE</scope>
    <source>
        <strain evidence="5">211/11P</strain>
    </source>
</reference>
<dbReference type="OrthoDB" id="515567at2759"/>
<feature type="domain" description="C3HC-type" evidence="4">
    <location>
        <begin position="47"/>
        <end position="166"/>
    </location>
</feature>
<keyword evidence="2" id="KW-0539">Nucleus</keyword>
<evidence type="ECO:0000256" key="2">
    <source>
        <dbReference type="ARBA" id="ARBA00023242"/>
    </source>
</evidence>
<accession>A0A9D4YV85</accession>
<sequence length="615" mass="62418">MSSRERMQKALDSLLYLPHLQAQHSDDQRLPVGGAAPGAAAAGKGRPWDRGDLFRRLATFRSSTWFCKPVAISPVECARRGWTNTAADLLTCEFCKAKLSCAIPADLLPQQAQQAAERHAAKLGDAHDGACPWRTATSSLSLLQFPPLSADAVRRDFDARCALLQRLACLPPVASEPYQALAAACTKHRLDLLLLQGPAGAAASAAAASAAATAPEDAVASVSEATAVLGTPQFEARARLLALCGWDLKLMTTAAPSDAIATENGSAGQQQQQDLPALVGPESAALLCSLCNAKAGLWTFFPQCKPLVLAGPRRRRASAPAQATRAAVSRSAVSWNVAADIGTTIAGGMMGPAAGSPGPFGAGTQQQPAAFGMPGSAPGAALAAPAAADATTVAGEEGPAMGHAPFGSGSQGGSVPVFGFAALQASSPAPAAAAVVVSPRRSGAEVGAAKRKQPDFSWDAVMADIDAQAAAQKRSKGTPAAGGSGFAGGLAASVDTASAGPGAAARPGSEQQVAAAAAMAGRYKGVAVSPMDPLALHRPFCPWINCTQVGEKEGRCGWRWCLQQLAASPAAGMGTVADDALAAANGGDGDDGERKGWDPAKLLRSVLQHVGDVRK</sequence>
<evidence type="ECO:0000259" key="4">
    <source>
        <dbReference type="Pfam" id="PF07967"/>
    </source>
</evidence>
<dbReference type="GO" id="GO:0008270">
    <property type="term" value="F:zinc ion binding"/>
    <property type="evidence" value="ECO:0007669"/>
    <property type="project" value="InterPro"/>
</dbReference>
<dbReference type="PANTHER" id="PTHR15835:SF6">
    <property type="entry name" value="ZINC FINGER C3HC-TYPE PROTEIN 1"/>
    <property type="match status" value="1"/>
</dbReference>
<evidence type="ECO:0000313" key="5">
    <source>
        <dbReference type="EMBL" id="KAI3428218.1"/>
    </source>
</evidence>
<feature type="compositionally biased region" description="Low complexity" evidence="3">
    <location>
        <begin position="33"/>
        <end position="45"/>
    </location>
</feature>
<dbReference type="GO" id="GO:0005634">
    <property type="term" value="C:nucleus"/>
    <property type="evidence" value="ECO:0007669"/>
    <property type="project" value="UniProtKB-SubCell"/>
</dbReference>
<keyword evidence="6" id="KW-1185">Reference proteome</keyword>
<comment type="caution">
    <text evidence="5">The sequence shown here is derived from an EMBL/GenBank/DDBJ whole genome shotgun (WGS) entry which is preliminary data.</text>
</comment>
<protein>
    <recommendedName>
        <fullName evidence="4">C3HC-type domain-containing protein</fullName>
    </recommendedName>
</protein>
<reference evidence="5" key="2">
    <citation type="submission" date="2020-11" db="EMBL/GenBank/DDBJ databases">
        <authorList>
            <person name="Cecchin M."/>
            <person name="Marcolungo L."/>
            <person name="Rossato M."/>
            <person name="Girolomoni L."/>
            <person name="Cosentino E."/>
            <person name="Cuine S."/>
            <person name="Li-Beisson Y."/>
            <person name="Delledonne M."/>
            <person name="Ballottari M."/>
        </authorList>
    </citation>
    <scope>NUCLEOTIDE SEQUENCE</scope>
    <source>
        <strain evidence="5">211/11P</strain>
        <tissue evidence="5">Whole cell</tissue>
    </source>
</reference>
<evidence type="ECO:0000256" key="1">
    <source>
        <dbReference type="ARBA" id="ARBA00004123"/>
    </source>
</evidence>